<proteinExistence type="predicted"/>
<gene>
    <name evidence="2" type="ORF">HY834_11670</name>
</gene>
<keyword evidence="1" id="KW-0472">Membrane</keyword>
<dbReference type="AlphaFoldDB" id="A0A933NYL1"/>
<sequence>MIAILLYLIGLISALVTVVAVGFDAPPIYSALLAASQSGSQNLLPALGVAAKGLGWALMPFLGGLLLMGFARIMMLLGSINRALKGPA</sequence>
<dbReference type="EMBL" id="JACRAF010000031">
    <property type="protein sequence ID" value="MBI4922400.1"/>
    <property type="molecule type" value="Genomic_DNA"/>
</dbReference>
<keyword evidence="1" id="KW-1133">Transmembrane helix</keyword>
<evidence type="ECO:0000256" key="1">
    <source>
        <dbReference type="SAM" id="Phobius"/>
    </source>
</evidence>
<organism evidence="2 3">
    <name type="scientific">Devosia nanyangense</name>
    <dbReference type="NCBI Taxonomy" id="1228055"/>
    <lineage>
        <taxon>Bacteria</taxon>
        <taxon>Pseudomonadati</taxon>
        <taxon>Pseudomonadota</taxon>
        <taxon>Alphaproteobacteria</taxon>
        <taxon>Hyphomicrobiales</taxon>
        <taxon>Devosiaceae</taxon>
        <taxon>Devosia</taxon>
    </lineage>
</organism>
<protein>
    <submittedName>
        <fullName evidence="2">Uncharacterized protein</fullName>
    </submittedName>
</protein>
<accession>A0A933NYL1</accession>
<evidence type="ECO:0000313" key="3">
    <source>
        <dbReference type="Proteomes" id="UP000782610"/>
    </source>
</evidence>
<keyword evidence="1" id="KW-0812">Transmembrane</keyword>
<comment type="caution">
    <text evidence="2">The sequence shown here is derived from an EMBL/GenBank/DDBJ whole genome shotgun (WGS) entry which is preliminary data.</text>
</comment>
<evidence type="ECO:0000313" key="2">
    <source>
        <dbReference type="EMBL" id="MBI4922400.1"/>
    </source>
</evidence>
<reference evidence="2" key="1">
    <citation type="submission" date="2020-07" db="EMBL/GenBank/DDBJ databases">
        <title>Huge and variable diversity of episymbiotic CPR bacteria and DPANN archaea in groundwater ecosystems.</title>
        <authorList>
            <person name="He C.Y."/>
            <person name="Keren R."/>
            <person name="Whittaker M."/>
            <person name="Farag I.F."/>
            <person name="Doudna J."/>
            <person name="Cate J.H.D."/>
            <person name="Banfield J.F."/>
        </authorList>
    </citation>
    <scope>NUCLEOTIDE SEQUENCE</scope>
    <source>
        <strain evidence="2">NC_groundwater_1586_Pr3_B-0.1um_66_15</strain>
    </source>
</reference>
<dbReference type="Proteomes" id="UP000782610">
    <property type="component" value="Unassembled WGS sequence"/>
</dbReference>
<name>A0A933NYL1_9HYPH</name>
<feature type="transmembrane region" description="Helical" evidence="1">
    <location>
        <begin position="54"/>
        <end position="75"/>
    </location>
</feature>